<comment type="caution">
    <text evidence="1">The sequence shown here is derived from an EMBL/GenBank/DDBJ whole genome shotgun (WGS) entry which is preliminary data.</text>
</comment>
<reference evidence="1 2" key="1">
    <citation type="submission" date="2024-01" db="EMBL/GenBank/DDBJ databases">
        <title>Genome assemblies of Stephania.</title>
        <authorList>
            <person name="Yang L."/>
        </authorList>
    </citation>
    <scope>NUCLEOTIDE SEQUENCE [LARGE SCALE GENOMIC DNA]</scope>
    <source>
        <strain evidence="1">JXDWG</strain>
        <tissue evidence="1">Leaf</tissue>
    </source>
</reference>
<sequence length="137" mass="16036">MRSLPRVDPLVHRCIELRRRTTRFVRASVLVVVRGFANRAVCGRARVALGWRRWPRHLRALAPSRRREPPFMPRRYEPPLELRVHRRIYRGCILITNNKRKGGGRRAIENILSATLAEVVAFQVNLTVRLQKAEIDQ</sequence>
<protein>
    <submittedName>
        <fullName evidence="1">Uncharacterized protein</fullName>
    </submittedName>
</protein>
<dbReference type="EMBL" id="JBBNAG010000005">
    <property type="protein sequence ID" value="KAK9132117.1"/>
    <property type="molecule type" value="Genomic_DNA"/>
</dbReference>
<keyword evidence="2" id="KW-1185">Reference proteome</keyword>
<evidence type="ECO:0000313" key="1">
    <source>
        <dbReference type="EMBL" id="KAK9132117.1"/>
    </source>
</evidence>
<gene>
    <name evidence="1" type="ORF">Scep_011645</name>
</gene>
<dbReference type="AlphaFoldDB" id="A0AAP0JDF2"/>
<name>A0AAP0JDF2_9MAGN</name>
<evidence type="ECO:0000313" key="2">
    <source>
        <dbReference type="Proteomes" id="UP001419268"/>
    </source>
</evidence>
<accession>A0AAP0JDF2</accession>
<proteinExistence type="predicted"/>
<organism evidence="1 2">
    <name type="scientific">Stephania cephalantha</name>
    <dbReference type="NCBI Taxonomy" id="152367"/>
    <lineage>
        <taxon>Eukaryota</taxon>
        <taxon>Viridiplantae</taxon>
        <taxon>Streptophyta</taxon>
        <taxon>Embryophyta</taxon>
        <taxon>Tracheophyta</taxon>
        <taxon>Spermatophyta</taxon>
        <taxon>Magnoliopsida</taxon>
        <taxon>Ranunculales</taxon>
        <taxon>Menispermaceae</taxon>
        <taxon>Menispermoideae</taxon>
        <taxon>Cissampelideae</taxon>
        <taxon>Stephania</taxon>
    </lineage>
</organism>
<dbReference type="Proteomes" id="UP001419268">
    <property type="component" value="Unassembled WGS sequence"/>
</dbReference>